<comment type="caution">
    <text evidence="1">The sequence shown here is derived from an EMBL/GenBank/DDBJ whole genome shotgun (WGS) entry which is preliminary data.</text>
</comment>
<dbReference type="EMBL" id="JACEIK010001007">
    <property type="protein sequence ID" value="MCD7464949.1"/>
    <property type="molecule type" value="Genomic_DNA"/>
</dbReference>
<protein>
    <submittedName>
        <fullName evidence="1">Uncharacterized protein</fullName>
    </submittedName>
</protein>
<accession>A0ABS8T2R4</accession>
<organism evidence="1 2">
    <name type="scientific">Datura stramonium</name>
    <name type="common">Jimsonweed</name>
    <name type="synonym">Common thornapple</name>
    <dbReference type="NCBI Taxonomy" id="4076"/>
    <lineage>
        <taxon>Eukaryota</taxon>
        <taxon>Viridiplantae</taxon>
        <taxon>Streptophyta</taxon>
        <taxon>Embryophyta</taxon>
        <taxon>Tracheophyta</taxon>
        <taxon>Spermatophyta</taxon>
        <taxon>Magnoliopsida</taxon>
        <taxon>eudicotyledons</taxon>
        <taxon>Gunneridae</taxon>
        <taxon>Pentapetalae</taxon>
        <taxon>asterids</taxon>
        <taxon>lamiids</taxon>
        <taxon>Solanales</taxon>
        <taxon>Solanaceae</taxon>
        <taxon>Solanoideae</taxon>
        <taxon>Datureae</taxon>
        <taxon>Datura</taxon>
    </lineage>
</organism>
<reference evidence="1 2" key="1">
    <citation type="journal article" date="2021" name="BMC Genomics">
        <title>Datura genome reveals duplications of psychoactive alkaloid biosynthetic genes and high mutation rate following tissue culture.</title>
        <authorList>
            <person name="Rajewski A."/>
            <person name="Carter-House D."/>
            <person name="Stajich J."/>
            <person name="Litt A."/>
        </authorList>
    </citation>
    <scope>NUCLEOTIDE SEQUENCE [LARGE SCALE GENOMIC DNA]</scope>
    <source>
        <strain evidence="1">AR-01</strain>
    </source>
</reference>
<gene>
    <name evidence="1" type="ORF">HAX54_000276</name>
</gene>
<keyword evidence="2" id="KW-1185">Reference proteome</keyword>
<sequence>MVYTFNHTLRTQFFGFLKVATGIGWTVLQTDDPSVASSIEQFSALTSFFFHCLGILKHNTIRSFKKKGYDTTISIWNFREKNKSYIPVYIFRTDIPSPGEPCNRAAGADRGSDRQLQRKLLFNREL</sequence>
<evidence type="ECO:0000313" key="1">
    <source>
        <dbReference type="EMBL" id="MCD7464949.1"/>
    </source>
</evidence>
<feature type="non-terminal residue" evidence="1">
    <location>
        <position position="126"/>
    </location>
</feature>
<name>A0ABS8T2R4_DATST</name>
<dbReference type="Proteomes" id="UP000823775">
    <property type="component" value="Unassembled WGS sequence"/>
</dbReference>
<proteinExistence type="predicted"/>
<evidence type="ECO:0000313" key="2">
    <source>
        <dbReference type="Proteomes" id="UP000823775"/>
    </source>
</evidence>